<keyword evidence="3" id="KW-1185">Reference proteome</keyword>
<evidence type="ECO:0000259" key="1">
    <source>
        <dbReference type="SMART" id="SM00507"/>
    </source>
</evidence>
<dbReference type="InterPro" id="IPR025938">
    <property type="entry name" value="RRXRR_dom"/>
</dbReference>
<sequence>MRRVPVLSRRGEPLMPCRPDRARHLLRRGKAKVVWIDGMIFALKLTYDLPHPAVPGLWVGDDPGGKTRALSVVLPRARRWPDEVLAVAIPVPQGEVRRRLEQRRAYRRLRRYRLRSRPARFANRRPPKCWVCGGNARPGTDTCRHHRGTPRTGLPQPAPWLPPSVKAREDVLLRVLAKLQAFLPIRRVTVEVGRFDLQKLRDPDIDGAAYQRGPRYGHDSTLAALVAAYGDRCAYCGGPGPLTIDHVRPRSRGGTNAWENLLPACRPCNQAKGNRTPEEWGVRPRVKPKPLGKAFRMATWTQQGKGYLLWRLRQMGLEMRTTFGAYTAWARKVRGAEKSHFIDAGLIALSDYPSPEAPAVPLAGLRLEARPASFRPRQAYKAERYAEGKRPSQAVRLSSGWARPVRVNAGVRLGPKPQVVPAGCRRGIPRRELVACGDLVRLEGDGRLAVVTAIKSRGTVACVRPDGVVTEVSARRIRRYRPRPGIVLWAGGGGAR</sequence>
<dbReference type="CDD" id="cd00085">
    <property type="entry name" value="HNHc"/>
    <property type="match status" value="1"/>
</dbReference>
<evidence type="ECO:0000313" key="3">
    <source>
        <dbReference type="Proteomes" id="UP001304683"/>
    </source>
</evidence>
<organism evidence="2 3">
    <name type="scientific">Thermaerobacter composti</name>
    <dbReference type="NCBI Taxonomy" id="554949"/>
    <lineage>
        <taxon>Bacteria</taxon>
        <taxon>Bacillati</taxon>
        <taxon>Bacillota</taxon>
        <taxon>Clostridia</taxon>
        <taxon>Eubacteriales</taxon>
        <taxon>Clostridiales Family XVII. Incertae Sedis</taxon>
        <taxon>Thermaerobacter</taxon>
    </lineage>
</organism>
<evidence type="ECO:0000313" key="2">
    <source>
        <dbReference type="EMBL" id="WPD19682.1"/>
    </source>
</evidence>
<dbReference type="EMBL" id="CP132508">
    <property type="protein sequence ID" value="WPD19682.1"/>
    <property type="molecule type" value="Genomic_DNA"/>
</dbReference>
<dbReference type="PANTHER" id="PTHR33877">
    <property type="entry name" value="SLL1193 PROTEIN"/>
    <property type="match status" value="1"/>
</dbReference>
<accession>A0ABZ0QSD8</accession>
<dbReference type="InterPro" id="IPR003615">
    <property type="entry name" value="HNH_nuc"/>
</dbReference>
<dbReference type="PANTHER" id="PTHR33877:SF2">
    <property type="entry name" value="OS07G0170200 PROTEIN"/>
    <property type="match status" value="1"/>
</dbReference>
<dbReference type="Proteomes" id="UP001304683">
    <property type="component" value="Chromosome"/>
</dbReference>
<dbReference type="InterPro" id="IPR002711">
    <property type="entry name" value="HNH"/>
</dbReference>
<dbReference type="Gene3D" id="1.10.30.50">
    <property type="match status" value="1"/>
</dbReference>
<reference evidence="2 3" key="1">
    <citation type="submission" date="2023-08" db="EMBL/GenBank/DDBJ databases">
        <title>Genome sequence of Thermaerobacter compostii strain Ins1, a spore-forming filamentous bacterium isolated from a deep geothermal reservoir.</title>
        <authorList>
            <person name="Bregnard D."/>
            <person name="Gonzalez D."/>
            <person name="Junier P."/>
        </authorList>
    </citation>
    <scope>NUCLEOTIDE SEQUENCE [LARGE SCALE GENOMIC DNA]</scope>
    <source>
        <strain evidence="2 3">Ins1</strain>
    </source>
</reference>
<dbReference type="SMART" id="SM00507">
    <property type="entry name" value="HNHc"/>
    <property type="match status" value="1"/>
</dbReference>
<name>A0ABZ0QSD8_9FIRM</name>
<dbReference type="Pfam" id="PF01844">
    <property type="entry name" value="HNH"/>
    <property type="match status" value="1"/>
</dbReference>
<feature type="domain" description="HNH nuclease" evidence="1">
    <location>
        <begin position="221"/>
        <end position="270"/>
    </location>
</feature>
<dbReference type="Pfam" id="PF14239">
    <property type="entry name" value="RRXRR"/>
    <property type="match status" value="2"/>
</dbReference>
<gene>
    <name evidence="2" type="ORF">Q5761_03165</name>
</gene>
<dbReference type="RefSeq" id="WP_318751173.1">
    <property type="nucleotide sequence ID" value="NZ_CP132508.1"/>
</dbReference>
<dbReference type="InterPro" id="IPR052892">
    <property type="entry name" value="NA-targeting_endonuclease"/>
</dbReference>
<protein>
    <submittedName>
        <fullName evidence="2">RRXRR domain-containing protein</fullName>
    </submittedName>
</protein>
<proteinExistence type="predicted"/>